<dbReference type="SUPFAM" id="SSF51735">
    <property type="entry name" value="NAD(P)-binding Rossmann-fold domains"/>
    <property type="match status" value="1"/>
</dbReference>
<dbReference type="RefSeq" id="WP_091526308.1">
    <property type="nucleotide sequence ID" value="NZ_LT629772.1"/>
</dbReference>
<reference evidence="1 2" key="1">
    <citation type="submission" date="2016-10" db="EMBL/GenBank/DDBJ databases">
        <authorList>
            <person name="de Groot N.N."/>
        </authorList>
    </citation>
    <scope>NUCLEOTIDE SEQUENCE [LARGE SCALE GENOMIC DNA]</scope>
    <source>
        <strain evidence="1 2">DSM 21800</strain>
    </source>
</reference>
<dbReference type="PANTHER" id="PTHR44147:SF2">
    <property type="entry name" value="DEHYDROGENASE_REDUCTASE SDR FAMILY MEMBER 1"/>
    <property type="match status" value="1"/>
</dbReference>
<dbReference type="Proteomes" id="UP000199103">
    <property type="component" value="Chromosome I"/>
</dbReference>
<sequence length="323" mass="34482">MNSTAADNPDRKPLTGRVALVAGATRGAGRGIAVALGAAGATVYCTGRSTRTDGPSEFGRSEVIEDTAQAVTDAGGIGIWRRVDHSDPEQVEHLVASIDADHGRLDILINDVGGEHLHIGHWDQPVWEHDLQAGLKILHGMLETHLITSHYALGLVQQQPGGLLVELTDGHNAYNESRYRISAFFDLAKTGLNRLAFSQGHELAARGGTAVAITPGWLRSEAMLDAFGVTEDNWMQASADSTGAEGEPPPSFVISESPAFVGRAIAALAADPDRAQWNQRSVTSFDLADHYGVDDVDGSRPDAWRFMIDSEGAATPPDVSNYR</sequence>
<gene>
    <name evidence="1" type="ORF">SAMN04489812_3169</name>
</gene>
<dbReference type="EMBL" id="LT629772">
    <property type="protein sequence ID" value="SDS82864.1"/>
    <property type="molecule type" value="Genomic_DNA"/>
</dbReference>
<dbReference type="InterPro" id="IPR002347">
    <property type="entry name" value="SDR_fam"/>
</dbReference>
<evidence type="ECO:0000313" key="1">
    <source>
        <dbReference type="EMBL" id="SDS82864.1"/>
    </source>
</evidence>
<dbReference type="Pfam" id="PF00106">
    <property type="entry name" value="adh_short"/>
    <property type="match status" value="1"/>
</dbReference>
<dbReference type="NCBIfam" id="NF006159">
    <property type="entry name" value="PRK08303.1"/>
    <property type="match status" value="1"/>
</dbReference>
<dbReference type="OrthoDB" id="63584at2"/>
<accession>A0A1H1VDN8</accession>
<dbReference type="PANTHER" id="PTHR44147">
    <property type="entry name" value="DEHYDROGENASE/REDUCTASE SDR FAMILY MEMBER 1"/>
    <property type="match status" value="1"/>
</dbReference>
<keyword evidence="2" id="KW-1185">Reference proteome</keyword>
<name>A0A1H1VDN8_9ACTN</name>
<dbReference type="STRING" id="630515.SAMN04489812_3169"/>
<proteinExistence type="predicted"/>
<dbReference type="AlphaFoldDB" id="A0A1H1VDN8"/>
<organism evidence="1 2">
    <name type="scientific">Microlunatus soli</name>
    <dbReference type="NCBI Taxonomy" id="630515"/>
    <lineage>
        <taxon>Bacteria</taxon>
        <taxon>Bacillati</taxon>
        <taxon>Actinomycetota</taxon>
        <taxon>Actinomycetes</taxon>
        <taxon>Propionibacteriales</taxon>
        <taxon>Propionibacteriaceae</taxon>
        <taxon>Microlunatus</taxon>
    </lineage>
</organism>
<dbReference type="InterPro" id="IPR036291">
    <property type="entry name" value="NAD(P)-bd_dom_sf"/>
</dbReference>
<evidence type="ECO:0000313" key="2">
    <source>
        <dbReference type="Proteomes" id="UP000199103"/>
    </source>
</evidence>
<dbReference type="PRINTS" id="PR00081">
    <property type="entry name" value="GDHRDH"/>
</dbReference>
<dbReference type="Gene3D" id="3.40.50.720">
    <property type="entry name" value="NAD(P)-binding Rossmann-like Domain"/>
    <property type="match status" value="1"/>
</dbReference>
<protein>
    <submittedName>
        <fullName evidence="1">NAD(P)-dependent dehydrogenase, short-chain alcohol dehydrogenase family</fullName>
    </submittedName>
</protein>